<dbReference type="OMA" id="CAGYSKR"/>
<feature type="region of interest" description="Disordered" evidence="1">
    <location>
        <begin position="167"/>
        <end position="192"/>
    </location>
</feature>
<keyword evidence="2" id="KW-0812">Transmembrane</keyword>
<evidence type="ECO:0000256" key="2">
    <source>
        <dbReference type="SAM" id="Phobius"/>
    </source>
</evidence>
<organism evidence="3 4">
    <name type="scientific">Rhizopus microsporus</name>
    <dbReference type="NCBI Taxonomy" id="58291"/>
    <lineage>
        <taxon>Eukaryota</taxon>
        <taxon>Fungi</taxon>
        <taxon>Fungi incertae sedis</taxon>
        <taxon>Mucoromycota</taxon>
        <taxon>Mucoromycotina</taxon>
        <taxon>Mucoromycetes</taxon>
        <taxon>Mucorales</taxon>
        <taxon>Mucorineae</taxon>
        <taxon>Rhizopodaceae</taxon>
        <taxon>Rhizopus</taxon>
    </lineage>
</organism>
<accession>A0A1X0RV92</accession>
<keyword evidence="2" id="KW-1133">Transmembrane helix</keyword>
<evidence type="ECO:0000313" key="3">
    <source>
        <dbReference type="EMBL" id="ORE15811.1"/>
    </source>
</evidence>
<feature type="region of interest" description="Disordered" evidence="1">
    <location>
        <begin position="1"/>
        <end position="41"/>
    </location>
</feature>
<dbReference type="AlphaFoldDB" id="A0A1X0RV92"/>
<protein>
    <submittedName>
        <fullName evidence="3">Uncharacterized protein</fullName>
    </submittedName>
</protein>
<proteinExistence type="predicted"/>
<name>A0A1X0RV92_RHIZD</name>
<feature type="transmembrane region" description="Helical" evidence="2">
    <location>
        <begin position="240"/>
        <end position="258"/>
    </location>
</feature>
<gene>
    <name evidence="3" type="ORF">BCV71DRAFT_292625</name>
</gene>
<feature type="transmembrane region" description="Helical" evidence="2">
    <location>
        <begin position="292"/>
        <end position="313"/>
    </location>
</feature>
<dbReference type="EMBL" id="KV921408">
    <property type="protein sequence ID" value="ORE15811.1"/>
    <property type="molecule type" value="Genomic_DNA"/>
</dbReference>
<dbReference type="VEuPathDB" id="FungiDB:BCV72DRAFT_230864"/>
<evidence type="ECO:0000313" key="4">
    <source>
        <dbReference type="Proteomes" id="UP000242381"/>
    </source>
</evidence>
<sequence length="322" mass="36568">MHSTHHSDPYAGQYPPPPPPTLPEDIHNQPLQSSAPPQPAYHVIVPSLPQEQRHYPEINQPTPHVAFAPEIYTAPPSHIPPLQEPIYSPPLQARPEYMYPQINNSHIPHDEEANLHGVNEYNNSSNQDSLEDYLRQEREEYMKHQTHPHIYNEPNKQTEEYQELLTEPDNRLTKKEAKKLKKQQEKEEEKRAQYEPYLARPTLAPENEAETYRYRPYEQSKSRGCSCCCYNPAMTCCSCFWFLISVAFIVGGIALIIASKVVSDRCNSQCGQLIEQAQEACGSICSKVVHDAMLYGGIVVAGLAGIAAIWRIVMWTCAGFSK</sequence>
<keyword evidence="2" id="KW-0472">Membrane</keyword>
<feature type="compositionally biased region" description="Basic and acidic residues" evidence="1">
    <location>
        <begin position="182"/>
        <end position="192"/>
    </location>
</feature>
<reference evidence="3 4" key="1">
    <citation type="journal article" date="2016" name="Proc. Natl. Acad. Sci. U.S.A.">
        <title>Lipid metabolic changes in an early divergent fungus govern the establishment of a mutualistic symbiosis with endobacteria.</title>
        <authorList>
            <person name="Lastovetsky O.A."/>
            <person name="Gaspar M.L."/>
            <person name="Mondo S.J."/>
            <person name="LaButti K.M."/>
            <person name="Sandor L."/>
            <person name="Grigoriev I.V."/>
            <person name="Henry S.A."/>
            <person name="Pawlowska T.E."/>
        </authorList>
    </citation>
    <scope>NUCLEOTIDE SEQUENCE [LARGE SCALE GENOMIC DNA]</scope>
    <source>
        <strain evidence="3 4">ATCC 11559</strain>
    </source>
</reference>
<dbReference type="Proteomes" id="UP000242381">
    <property type="component" value="Unassembled WGS sequence"/>
</dbReference>
<evidence type="ECO:0000256" key="1">
    <source>
        <dbReference type="SAM" id="MobiDB-lite"/>
    </source>
</evidence>